<dbReference type="Proteomes" id="UP000005237">
    <property type="component" value="Unassembled WGS sequence"/>
</dbReference>
<dbReference type="AlphaFoldDB" id="A0A8R1IC57"/>
<name>A0A8R1IC57_CAEJA</name>
<evidence type="ECO:0000313" key="1">
    <source>
        <dbReference type="EnsemblMetazoa" id="CJA31468.1"/>
    </source>
</evidence>
<organism evidence="1 2">
    <name type="scientific">Caenorhabditis japonica</name>
    <dbReference type="NCBI Taxonomy" id="281687"/>
    <lineage>
        <taxon>Eukaryota</taxon>
        <taxon>Metazoa</taxon>
        <taxon>Ecdysozoa</taxon>
        <taxon>Nematoda</taxon>
        <taxon>Chromadorea</taxon>
        <taxon>Rhabditida</taxon>
        <taxon>Rhabditina</taxon>
        <taxon>Rhabditomorpha</taxon>
        <taxon>Rhabditoidea</taxon>
        <taxon>Rhabditidae</taxon>
        <taxon>Peloderinae</taxon>
        <taxon>Caenorhabditis</taxon>
    </lineage>
</organism>
<accession>A0A8R1IC57</accession>
<dbReference type="EnsemblMetazoa" id="CJA31468.1">
    <property type="protein sequence ID" value="CJA31468.1"/>
    <property type="gene ID" value="WBGene00207315"/>
</dbReference>
<evidence type="ECO:0000313" key="2">
    <source>
        <dbReference type="Proteomes" id="UP000005237"/>
    </source>
</evidence>
<sequence>ASHPASPFVHHRRPRTLTPPVVSRLHSDRCTLVMSTAGPL</sequence>
<reference evidence="1" key="2">
    <citation type="submission" date="2022-06" db="UniProtKB">
        <authorList>
            <consortium name="EnsemblMetazoa"/>
        </authorList>
    </citation>
    <scope>IDENTIFICATION</scope>
    <source>
        <strain evidence="1">DF5081</strain>
    </source>
</reference>
<protein>
    <submittedName>
        <fullName evidence="1">Uncharacterized protein</fullName>
    </submittedName>
</protein>
<keyword evidence="2" id="KW-1185">Reference proteome</keyword>
<reference evidence="2" key="1">
    <citation type="submission" date="2010-08" db="EMBL/GenBank/DDBJ databases">
        <authorList>
            <consortium name="Caenorhabditis japonica Sequencing Consortium"/>
            <person name="Wilson R.K."/>
        </authorList>
    </citation>
    <scope>NUCLEOTIDE SEQUENCE [LARGE SCALE GENOMIC DNA]</scope>
    <source>
        <strain evidence="2">DF5081</strain>
    </source>
</reference>
<proteinExistence type="predicted"/>